<organism evidence="1 2">
    <name type="scientific">Parathielavia appendiculata</name>
    <dbReference type="NCBI Taxonomy" id="2587402"/>
    <lineage>
        <taxon>Eukaryota</taxon>
        <taxon>Fungi</taxon>
        <taxon>Dikarya</taxon>
        <taxon>Ascomycota</taxon>
        <taxon>Pezizomycotina</taxon>
        <taxon>Sordariomycetes</taxon>
        <taxon>Sordariomycetidae</taxon>
        <taxon>Sordariales</taxon>
        <taxon>Chaetomiaceae</taxon>
        <taxon>Parathielavia</taxon>
    </lineage>
</organism>
<dbReference type="GeneID" id="87823628"/>
<accession>A0AAN6U2R0</accession>
<keyword evidence="2" id="KW-1185">Reference proteome</keyword>
<comment type="caution">
    <text evidence="1">The sequence shown here is derived from an EMBL/GenBank/DDBJ whole genome shotgun (WGS) entry which is preliminary data.</text>
</comment>
<dbReference type="RefSeq" id="XP_062648492.1">
    <property type="nucleotide sequence ID" value="XM_062786858.1"/>
</dbReference>
<sequence length="221" mass="24739">MEVNTGNMSTFFGAVDAMGFYGATNINPTDMRNNCVSVSLCRLLGYANVQQLWRAAYGYDLPDQPLSERGIRNLCGLTGWLFQWQRFNQEPGVSAYDVMMRDIQIRFTTLRAVLYIRANGTGHAVNAFFSNVMGEGPRILLLADWQSHQMGQPVPGIWRGLSASSRSTWTGGIHTRYNLWWIGTGTACRPRSSRLRASGAALIHVWRVIKSRFEKSLGAVL</sequence>
<name>A0AAN6U2R0_9PEZI</name>
<reference evidence="1" key="2">
    <citation type="submission" date="2023-05" db="EMBL/GenBank/DDBJ databases">
        <authorList>
            <consortium name="Lawrence Berkeley National Laboratory"/>
            <person name="Steindorff A."/>
            <person name="Hensen N."/>
            <person name="Bonometti L."/>
            <person name="Westerberg I."/>
            <person name="Brannstrom I.O."/>
            <person name="Guillou S."/>
            <person name="Cros-Aarteil S."/>
            <person name="Calhoun S."/>
            <person name="Haridas S."/>
            <person name="Kuo A."/>
            <person name="Mondo S."/>
            <person name="Pangilinan J."/>
            <person name="Riley R."/>
            <person name="Labutti K."/>
            <person name="Andreopoulos B."/>
            <person name="Lipzen A."/>
            <person name="Chen C."/>
            <person name="Yanf M."/>
            <person name="Daum C."/>
            <person name="Ng V."/>
            <person name="Clum A."/>
            <person name="Ohm R."/>
            <person name="Martin F."/>
            <person name="Silar P."/>
            <person name="Natvig D."/>
            <person name="Lalanne C."/>
            <person name="Gautier V."/>
            <person name="Ament-Velasquez S.L."/>
            <person name="Kruys A."/>
            <person name="Hutchinson M.I."/>
            <person name="Powell A.J."/>
            <person name="Barry K."/>
            <person name="Miller A.N."/>
            <person name="Grigoriev I.V."/>
            <person name="Debuchy R."/>
            <person name="Gladieux P."/>
            <person name="Thoren M.H."/>
            <person name="Johannesson H."/>
        </authorList>
    </citation>
    <scope>NUCLEOTIDE SEQUENCE</scope>
    <source>
        <strain evidence="1">CBS 731.68</strain>
    </source>
</reference>
<proteinExistence type="predicted"/>
<reference evidence="1" key="1">
    <citation type="journal article" date="2023" name="Mol. Phylogenet. Evol.">
        <title>Genome-scale phylogeny and comparative genomics of the fungal order Sordariales.</title>
        <authorList>
            <person name="Hensen N."/>
            <person name="Bonometti L."/>
            <person name="Westerberg I."/>
            <person name="Brannstrom I.O."/>
            <person name="Guillou S."/>
            <person name="Cros-Aarteil S."/>
            <person name="Calhoun S."/>
            <person name="Haridas S."/>
            <person name="Kuo A."/>
            <person name="Mondo S."/>
            <person name="Pangilinan J."/>
            <person name="Riley R."/>
            <person name="LaButti K."/>
            <person name="Andreopoulos B."/>
            <person name="Lipzen A."/>
            <person name="Chen C."/>
            <person name="Yan M."/>
            <person name="Daum C."/>
            <person name="Ng V."/>
            <person name="Clum A."/>
            <person name="Steindorff A."/>
            <person name="Ohm R.A."/>
            <person name="Martin F."/>
            <person name="Silar P."/>
            <person name="Natvig D.O."/>
            <person name="Lalanne C."/>
            <person name="Gautier V."/>
            <person name="Ament-Velasquez S.L."/>
            <person name="Kruys A."/>
            <person name="Hutchinson M.I."/>
            <person name="Powell A.J."/>
            <person name="Barry K."/>
            <person name="Miller A.N."/>
            <person name="Grigoriev I.V."/>
            <person name="Debuchy R."/>
            <person name="Gladieux P."/>
            <person name="Hiltunen Thoren M."/>
            <person name="Johannesson H."/>
        </authorList>
    </citation>
    <scope>NUCLEOTIDE SEQUENCE</scope>
    <source>
        <strain evidence="1">CBS 731.68</strain>
    </source>
</reference>
<evidence type="ECO:0000313" key="2">
    <source>
        <dbReference type="Proteomes" id="UP001302602"/>
    </source>
</evidence>
<gene>
    <name evidence="1" type="ORF">N657DRAFT_330630</name>
</gene>
<protein>
    <submittedName>
        <fullName evidence="1">Uncharacterized protein</fullName>
    </submittedName>
</protein>
<evidence type="ECO:0000313" key="1">
    <source>
        <dbReference type="EMBL" id="KAK4124721.1"/>
    </source>
</evidence>
<dbReference type="EMBL" id="MU853226">
    <property type="protein sequence ID" value="KAK4124721.1"/>
    <property type="molecule type" value="Genomic_DNA"/>
</dbReference>
<dbReference type="Proteomes" id="UP001302602">
    <property type="component" value="Unassembled WGS sequence"/>
</dbReference>
<dbReference type="AlphaFoldDB" id="A0AAN6U2R0"/>